<protein>
    <submittedName>
        <fullName evidence="1">Uncharacterized protein</fullName>
    </submittedName>
</protein>
<accession>A0A068QU88</accession>
<dbReference type="KEGG" id="xdo:XDD1_2859"/>
<dbReference type="HOGENOM" id="CLU_3124261_0_0_6"/>
<evidence type="ECO:0000313" key="1">
    <source>
        <dbReference type="EMBL" id="CDG18558.1"/>
    </source>
</evidence>
<reference evidence="1 2" key="1">
    <citation type="submission" date="2013-07" db="EMBL/GenBank/DDBJ databases">
        <authorList>
            <person name="Genoscope - CEA"/>
        </authorList>
    </citation>
    <scope>NUCLEOTIDE SEQUENCE [LARGE SCALE GENOMIC DNA]</scope>
    <source>
        <strain evidence="2">FRM16 / DSM 17909</strain>
    </source>
</reference>
<dbReference type="STRING" id="351671.XDD1_2859"/>
<sequence>MCQKYYTFISNKITQVRVQNEQENGKIEEIRYFWNEEHARIKNNLPGVRR</sequence>
<organism evidence="1 2">
    <name type="scientific">Xenorhabdus doucetiae</name>
    <dbReference type="NCBI Taxonomy" id="351671"/>
    <lineage>
        <taxon>Bacteria</taxon>
        <taxon>Pseudomonadati</taxon>
        <taxon>Pseudomonadota</taxon>
        <taxon>Gammaproteobacteria</taxon>
        <taxon>Enterobacterales</taxon>
        <taxon>Morganellaceae</taxon>
        <taxon>Xenorhabdus</taxon>
    </lineage>
</organism>
<dbReference type="AlphaFoldDB" id="A0A068QU88"/>
<proteinExistence type="predicted"/>
<dbReference type="Proteomes" id="UP000032721">
    <property type="component" value="Chromosome"/>
</dbReference>
<evidence type="ECO:0000313" key="2">
    <source>
        <dbReference type="Proteomes" id="UP000032721"/>
    </source>
</evidence>
<name>A0A068QU88_9GAMM</name>
<gene>
    <name evidence="1" type="ORF">XDD1_2859</name>
</gene>
<dbReference type="EMBL" id="FO704550">
    <property type="protein sequence ID" value="CDG18558.1"/>
    <property type="molecule type" value="Genomic_DNA"/>
</dbReference>